<dbReference type="Gene3D" id="4.10.365.10">
    <property type="entry name" value="p27"/>
    <property type="match status" value="1"/>
</dbReference>
<dbReference type="FunCoup" id="A0A7M7LKY2">
    <property type="interactions" value="286"/>
</dbReference>
<keyword evidence="5" id="KW-0131">Cell cycle</keyword>
<keyword evidence="3" id="KW-0649">Protein kinase inhibitor</keyword>
<organism evidence="8 9">
    <name type="scientific">Nasonia vitripennis</name>
    <name type="common">Parasitic wasp</name>
    <dbReference type="NCBI Taxonomy" id="7425"/>
    <lineage>
        <taxon>Eukaryota</taxon>
        <taxon>Metazoa</taxon>
        <taxon>Ecdysozoa</taxon>
        <taxon>Arthropoda</taxon>
        <taxon>Hexapoda</taxon>
        <taxon>Insecta</taxon>
        <taxon>Pterygota</taxon>
        <taxon>Neoptera</taxon>
        <taxon>Endopterygota</taxon>
        <taxon>Hymenoptera</taxon>
        <taxon>Apocrita</taxon>
        <taxon>Proctotrupomorpha</taxon>
        <taxon>Chalcidoidea</taxon>
        <taxon>Pteromalidae</taxon>
        <taxon>Pteromalinae</taxon>
        <taxon>Nasonia</taxon>
    </lineage>
</organism>
<feature type="domain" description="Cyclin-dependent kinase inhibitor" evidence="7">
    <location>
        <begin position="50"/>
        <end position="99"/>
    </location>
</feature>
<dbReference type="Pfam" id="PF02234">
    <property type="entry name" value="CDI"/>
    <property type="match status" value="1"/>
</dbReference>
<sequence length="263" mass="28472">MSARVLNPAMMTEMSRNIGAVLVQAASSGNGAAGRVVPSRAALARVRRDLFGPVDHAAAKALAERELRAQSMLDAERWGFDFRLEVPKAGGHSRFEWELITSQDVVPEPYALRGMPYLRKASPATPRKAMRSPRLIRIGSESPASPLSFEHTASTTTASPTLTPALKMQPAAERTPPQESRVPIIGEKTPDVVPAIAELSFRSSERIKSSTPTRGTAPVLSARKVQPAITDFMKSRKRSINGAAKSLTEPPEKLSRNASQIRS</sequence>
<dbReference type="PANTHER" id="PTHR10265">
    <property type="entry name" value="CYCLIN-DEPENDENT KINASE INHIBITOR 1"/>
    <property type="match status" value="1"/>
</dbReference>
<dbReference type="KEGG" id="nvi:100679158"/>
<protein>
    <recommendedName>
        <fullName evidence="7">Cyclin-dependent kinase inhibitor domain-containing protein</fullName>
    </recommendedName>
</protein>
<feature type="region of interest" description="Disordered" evidence="6">
    <location>
        <begin position="140"/>
        <end position="160"/>
    </location>
</feature>
<feature type="region of interest" description="Disordered" evidence="6">
    <location>
        <begin position="206"/>
        <end position="263"/>
    </location>
</feature>
<evidence type="ECO:0000256" key="4">
    <source>
        <dbReference type="ARBA" id="ARBA00023242"/>
    </source>
</evidence>
<evidence type="ECO:0000256" key="2">
    <source>
        <dbReference type="ARBA" id="ARBA00006726"/>
    </source>
</evidence>
<dbReference type="InterPro" id="IPR003175">
    <property type="entry name" value="CDI_dom"/>
</dbReference>
<dbReference type="OrthoDB" id="6373236at2759"/>
<dbReference type="EnsemblMetazoa" id="XM_003427972">
    <property type="protein sequence ID" value="XP_003428020"/>
    <property type="gene ID" value="LOC100679158"/>
</dbReference>
<reference evidence="8" key="1">
    <citation type="submission" date="2021-01" db="UniProtKB">
        <authorList>
            <consortium name="EnsemblMetazoa"/>
        </authorList>
    </citation>
    <scope>IDENTIFICATION</scope>
</reference>
<keyword evidence="4" id="KW-0539">Nucleus</keyword>
<accession>A0A7M7LKY2</accession>
<evidence type="ECO:0000256" key="1">
    <source>
        <dbReference type="ARBA" id="ARBA00004123"/>
    </source>
</evidence>
<evidence type="ECO:0000256" key="3">
    <source>
        <dbReference type="ARBA" id="ARBA00023013"/>
    </source>
</evidence>
<evidence type="ECO:0000256" key="5">
    <source>
        <dbReference type="ARBA" id="ARBA00023306"/>
    </source>
</evidence>
<dbReference type="RefSeq" id="XP_003428020.1">
    <property type="nucleotide sequence ID" value="XM_003427972.5"/>
</dbReference>
<evidence type="ECO:0000313" key="8">
    <source>
        <dbReference type="EnsemblMetazoa" id="XP_003428020"/>
    </source>
</evidence>
<name>A0A7M7LKY2_NASVI</name>
<comment type="similarity">
    <text evidence="2">Belongs to the CDI family.</text>
</comment>
<dbReference type="InterPro" id="IPR044898">
    <property type="entry name" value="CDI_dom_sf"/>
</dbReference>
<dbReference type="GO" id="GO:0004861">
    <property type="term" value="F:cyclin-dependent protein serine/threonine kinase inhibitor activity"/>
    <property type="evidence" value="ECO:0007669"/>
    <property type="project" value="InterPro"/>
</dbReference>
<dbReference type="PANTHER" id="PTHR10265:SF45">
    <property type="entry name" value="DACAPO"/>
    <property type="match status" value="1"/>
</dbReference>
<comment type="subcellular location">
    <subcellularLocation>
        <location evidence="1">Nucleus</location>
    </subcellularLocation>
</comment>
<proteinExistence type="inferred from homology"/>
<dbReference type="CTD" id="1611"/>
<keyword evidence="9" id="KW-1185">Reference proteome</keyword>
<dbReference type="GeneID" id="100679158"/>
<dbReference type="Proteomes" id="UP000002358">
    <property type="component" value="Chromosome 3"/>
</dbReference>
<dbReference type="AlphaFoldDB" id="A0A7M7LKY2"/>
<dbReference type="InParanoid" id="A0A7M7LKY2"/>
<evidence type="ECO:0000259" key="7">
    <source>
        <dbReference type="Pfam" id="PF02234"/>
    </source>
</evidence>
<evidence type="ECO:0000256" key="6">
    <source>
        <dbReference type="SAM" id="MobiDB-lite"/>
    </source>
</evidence>
<evidence type="ECO:0000313" key="9">
    <source>
        <dbReference type="Proteomes" id="UP000002358"/>
    </source>
</evidence>
<dbReference type="GO" id="GO:0005634">
    <property type="term" value="C:nucleus"/>
    <property type="evidence" value="ECO:0007669"/>
    <property type="project" value="UniProtKB-SubCell"/>
</dbReference>
<dbReference type="GO" id="GO:0051726">
    <property type="term" value="P:regulation of cell cycle"/>
    <property type="evidence" value="ECO:0007669"/>
    <property type="project" value="InterPro"/>
</dbReference>